<evidence type="ECO:0000259" key="2">
    <source>
        <dbReference type="Pfam" id="PF07261"/>
    </source>
</evidence>
<organism evidence="4 5">
    <name type="scientific">Gracilibacillus halotolerans</name>
    <dbReference type="NCBI Taxonomy" id="74386"/>
    <lineage>
        <taxon>Bacteria</taxon>
        <taxon>Bacillati</taxon>
        <taxon>Bacillota</taxon>
        <taxon>Bacilli</taxon>
        <taxon>Bacillales</taxon>
        <taxon>Bacillaceae</taxon>
        <taxon>Gracilibacillus</taxon>
    </lineage>
</organism>
<evidence type="ECO:0000313" key="5">
    <source>
        <dbReference type="Proteomes" id="UP000572212"/>
    </source>
</evidence>
<name>A0A841RI64_9BACI</name>
<comment type="caution">
    <text evidence="4">The sequence shown here is derived from an EMBL/GenBank/DDBJ whole genome shotgun (WGS) entry which is preliminary data.</text>
</comment>
<evidence type="ECO:0000256" key="1">
    <source>
        <dbReference type="ARBA" id="ARBA00093462"/>
    </source>
</evidence>
<dbReference type="RefSeq" id="WP_184249892.1">
    <property type="nucleotide sequence ID" value="NZ_BAAACU010000004.1"/>
</dbReference>
<feature type="domain" description="Replicative helicase loading/DNA remodeling protein DnaB N-terminal winged helix" evidence="3">
    <location>
        <begin position="30"/>
        <end position="235"/>
    </location>
</feature>
<sequence length="454" mass="52605">MSLGDIGKILPSELYTTELEQEMPMSFSFVLTHLYQPLIGVEAIVLYQTLFTESQLNNSSDRQTHHGLMTYLGLPLDRIYRARRRLEAIGLLQTFEQYDEDGKLYHYVLHIPHTGRSFFANDFLSHLLYHQLGSTRYKQVKSLFTRTDENRQDKKETTATFEEVFRLAKVMPHDSIVSKDSTHKIPIERSIDFQWLEQILKQRMLPVEKILTEQNRETMIQMAAAYNLTDQEIEKALLWAITEENELNISEFKAACTDFIQTSRKASIQITEKPLKAFIATEASAKPKTKEEQLIERLETISPKQLLEDLADGKAASTQDLKIVSDVMTSQGLNAGVMNVLLHYVLLKTDMKLSKNYLETIASHWARKNVKTVRQAMTLAKSENKKYQQWKNKPKTTSKRNFTTNKKDIVPDWYKNRNQSTIKKSVSNELDREKQATEADELLNNYLKQQANQE</sequence>
<evidence type="ECO:0000259" key="3">
    <source>
        <dbReference type="Pfam" id="PF25888"/>
    </source>
</evidence>
<protein>
    <submittedName>
        <fullName evidence="4">Replication initiation and membrane attachment protein</fullName>
    </submittedName>
</protein>
<dbReference type="EMBL" id="JACHON010000018">
    <property type="protein sequence ID" value="MBB6513890.1"/>
    <property type="molecule type" value="Genomic_DNA"/>
</dbReference>
<keyword evidence="5" id="KW-1185">Reference proteome</keyword>
<dbReference type="Pfam" id="PF25888">
    <property type="entry name" value="WHD_DnaB"/>
    <property type="match status" value="1"/>
</dbReference>
<evidence type="ECO:0000313" key="4">
    <source>
        <dbReference type="EMBL" id="MBB6513890.1"/>
    </source>
</evidence>
<accession>A0A841RI64</accession>
<dbReference type="AlphaFoldDB" id="A0A841RI64"/>
<dbReference type="InterPro" id="IPR058660">
    <property type="entry name" value="WHD_DnaB"/>
</dbReference>
<reference evidence="4 5" key="1">
    <citation type="submission" date="2020-08" db="EMBL/GenBank/DDBJ databases">
        <title>Genomic Encyclopedia of Type Strains, Phase IV (KMG-IV): sequencing the most valuable type-strain genomes for metagenomic binning, comparative biology and taxonomic classification.</title>
        <authorList>
            <person name="Goeker M."/>
        </authorList>
    </citation>
    <scope>NUCLEOTIDE SEQUENCE [LARGE SCALE GENOMIC DNA]</scope>
    <source>
        <strain evidence="4 5">DSM 11805</strain>
    </source>
</reference>
<comment type="similarity">
    <text evidence="1">Belongs to the DnaB/DnaD family.</text>
</comment>
<dbReference type="Pfam" id="PF07261">
    <property type="entry name" value="DnaB_2"/>
    <property type="match status" value="1"/>
</dbReference>
<gene>
    <name evidence="4" type="ORF">GGQ92_002709</name>
</gene>
<proteinExistence type="inferred from homology"/>
<dbReference type="InterPro" id="IPR006343">
    <property type="entry name" value="DnaB/C_C"/>
</dbReference>
<dbReference type="Proteomes" id="UP000572212">
    <property type="component" value="Unassembled WGS sequence"/>
</dbReference>
<feature type="domain" description="DnaB/C C-terminal" evidence="2">
    <location>
        <begin position="316"/>
        <end position="377"/>
    </location>
</feature>